<gene>
    <name evidence="4" type="ORF">I8J29_05315</name>
</gene>
<sequence length="177" mass="19789">MDDPEKPFEFVVKPADAVQIDCVHRIFSPGDYSRPQHRRYEVQSNGEGVYLIAWHLETPVGGFLVRWSGPQDEAVSARIDVANSAFLEGGLTIDEYRRKGVATAIIGEAERLAKEHGCTRIGLEVGSSDNPDAKRLYEKLGYVDWGHGDFTIRWGSMDAEGNTRMDAEVVTYMDKPL</sequence>
<reference evidence="4 5" key="1">
    <citation type="submission" date="2021-03" db="EMBL/GenBank/DDBJ databases">
        <title>Paenibacillus artemisicola MWE-103 whole genome sequence.</title>
        <authorList>
            <person name="Ham Y.J."/>
        </authorList>
    </citation>
    <scope>NUCLEOTIDE SEQUENCE [LARGE SCALE GENOMIC DNA]</scope>
    <source>
        <strain evidence="4 5">MWE-103</strain>
    </source>
</reference>
<organism evidence="4 5">
    <name type="scientific">Paenibacillus artemisiicola</name>
    <dbReference type="NCBI Taxonomy" id="1172618"/>
    <lineage>
        <taxon>Bacteria</taxon>
        <taxon>Bacillati</taxon>
        <taxon>Bacillota</taxon>
        <taxon>Bacilli</taxon>
        <taxon>Bacillales</taxon>
        <taxon>Paenibacillaceae</taxon>
        <taxon>Paenibacillus</taxon>
    </lineage>
</organism>
<evidence type="ECO:0000313" key="5">
    <source>
        <dbReference type="Proteomes" id="UP000670947"/>
    </source>
</evidence>
<dbReference type="PROSITE" id="PS51186">
    <property type="entry name" value="GNAT"/>
    <property type="match status" value="1"/>
</dbReference>
<dbReference type="InterPro" id="IPR016181">
    <property type="entry name" value="Acyl_CoA_acyltransferase"/>
</dbReference>
<dbReference type="Gene3D" id="3.40.630.30">
    <property type="match status" value="1"/>
</dbReference>
<dbReference type="PANTHER" id="PTHR43420">
    <property type="entry name" value="ACETYLTRANSFERASE"/>
    <property type="match status" value="1"/>
</dbReference>
<proteinExistence type="predicted"/>
<accession>A0ABS3W5L3</accession>
<evidence type="ECO:0000256" key="2">
    <source>
        <dbReference type="ARBA" id="ARBA00023315"/>
    </source>
</evidence>
<dbReference type="Proteomes" id="UP000670947">
    <property type="component" value="Unassembled WGS sequence"/>
</dbReference>
<evidence type="ECO:0000256" key="1">
    <source>
        <dbReference type="ARBA" id="ARBA00022679"/>
    </source>
</evidence>
<dbReference type="InterPro" id="IPR000182">
    <property type="entry name" value="GNAT_dom"/>
</dbReference>
<evidence type="ECO:0000259" key="3">
    <source>
        <dbReference type="PROSITE" id="PS51186"/>
    </source>
</evidence>
<dbReference type="Pfam" id="PF00583">
    <property type="entry name" value="Acetyltransf_1"/>
    <property type="match status" value="1"/>
</dbReference>
<feature type="domain" description="N-acetyltransferase" evidence="3">
    <location>
        <begin position="10"/>
        <end position="177"/>
    </location>
</feature>
<keyword evidence="2" id="KW-0012">Acyltransferase</keyword>
<dbReference type="SUPFAM" id="SSF55729">
    <property type="entry name" value="Acyl-CoA N-acyltransferases (Nat)"/>
    <property type="match status" value="1"/>
</dbReference>
<dbReference type="EMBL" id="JAGGDJ010000002">
    <property type="protein sequence ID" value="MBO7743604.1"/>
    <property type="molecule type" value="Genomic_DNA"/>
</dbReference>
<protein>
    <submittedName>
        <fullName evidence="4">GNAT family N-acetyltransferase</fullName>
    </submittedName>
</protein>
<keyword evidence="1" id="KW-0808">Transferase</keyword>
<dbReference type="RefSeq" id="WP_208846620.1">
    <property type="nucleotide sequence ID" value="NZ_JAGGDJ010000002.1"/>
</dbReference>
<dbReference type="CDD" id="cd04301">
    <property type="entry name" value="NAT_SF"/>
    <property type="match status" value="1"/>
</dbReference>
<comment type="caution">
    <text evidence="4">The sequence shown here is derived from an EMBL/GenBank/DDBJ whole genome shotgun (WGS) entry which is preliminary data.</text>
</comment>
<keyword evidence="5" id="KW-1185">Reference proteome</keyword>
<name>A0ABS3W5L3_9BACL</name>
<evidence type="ECO:0000313" key="4">
    <source>
        <dbReference type="EMBL" id="MBO7743604.1"/>
    </source>
</evidence>
<dbReference type="InterPro" id="IPR050680">
    <property type="entry name" value="YpeA/RimI_acetyltransf"/>
</dbReference>